<protein>
    <submittedName>
        <fullName evidence="4">NAD(P)H-quinone oxidoreductase</fullName>
    </submittedName>
</protein>
<dbReference type="Proteomes" id="UP000719267">
    <property type="component" value="Unassembled WGS sequence"/>
</dbReference>
<evidence type="ECO:0000313" key="4">
    <source>
        <dbReference type="EMBL" id="MBW2960400.1"/>
    </source>
</evidence>
<dbReference type="InterPro" id="IPR020843">
    <property type="entry name" value="ER"/>
</dbReference>
<dbReference type="NCBIfam" id="TIGR02824">
    <property type="entry name" value="quinone_pig3"/>
    <property type="match status" value="1"/>
</dbReference>
<keyword evidence="2" id="KW-0560">Oxidoreductase</keyword>
<dbReference type="Pfam" id="PF08240">
    <property type="entry name" value="ADH_N"/>
    <property type="match status" value="1"/>
</dbReference>
<dbReference type="EMBL" id="JAHWDF010000001">
    <property type="protein sequence ID" value="MBW2960400.1"/>
    <property type="molecule type" value="Genomic_DNA"/>
</dbReference>
<dbReference type="InterPro" id="IPR013154">
    <property type="entry name" value="ADH-like_N"/>
</dbReference>
<proteinExistence type="predicted"/>
<dbReference type="PANTHER" id="PTHR48106:SF8">
    <property type="entry name" value="OS02G0805600 PROTEIN"/>
    <property type="match status" value="1"/>
</dbReference>
<evidence type="ECO:0000259" key="3">
    <source>
        <dbReference type="SMART" id="SM00829"/>
    </source>
</evidence>
<dbReference type="RefSeq" id="WP_219038682.1">
    <property type="nucleotide sequence ID" value="NZ_JAHWDF010000001.1"/>
</dbReference>
<organism evidence="4 5">
    <name type="scientific">Mesonia aestuariivivens</name>
    <dbReference type="NCBI Taxonomy" id="2796128"/>
    <lineage>
        <taxon>Bacteria</taxon>
        <taxon>Pseudomonadati</taxon>
        <taxon>Bacteroidota</taxon>
        <taxon>Flavobacteriia</taxon>
        <taxon>Flavobacteriales</taxon>
        <taxon>Flavobacteriaceae</taxon>
        <taxon>Mesonia</taxon>
    </lineage>
</organism>
<gene>
    <name evidence="4" type="ORF">KW502_01125</name>
</gene>
<dbReference type="SMART" id="SM00829">
    <property type="entry name" value="PKS_ER"/>
    <property type="match status" value="1"/>
</dbReference>
<dbReference type="Pfam" id="PF13602">
    <property type="entry name" value="ADH_zinc_N_2"/>
    <property type="match status" value="1"/>
</dbReference>
<accession>A0ABS6VXV0</accession>
<evidence type="ECO:0000313" key="5">
    <source>
        <dbReference type="Proteomes" id="UP000719267"/>
    </source>
</evidence>
<dbReference type="CDD" id="cd05276">
    <property type="entry name" value="p53_inducible_oxidoreductase"/>
    <property type="match status" value="1"/>
</dbReference>
<comment type="caution">
    <text evidence="4">The sequence shown here is derived from an EMBL/GenBank/DDBJ whole genome shotgun (WGS) entry which is preliminary data.</text>
</comment>
<keyword evidence="1" id="KW-0521">NADP</keyword>
<evidence type="ECO:0000256" key="2">
    <source>
        <dbReference type="ARBA" id="ARBA00023002"/>
    </source>
</evidence>
<feature type="domain" description="Enoyl reductase (ER)" evidence="3">
    <location>
        <begin position="10"/>
        <end position="321"/>
    </location>
</feature>
<sequence length="325" mass="35551">MKAIFITKAGGPEVLQLKETEKPSPKANEILIKIKAAGVNRSDILTRENPDAYGSNLPSAQIPGLEVAGTVEALGSKVTNFNLNDRICALVADGAYAEYICVDEQLCLEIPKNLSFIEAASLPEVIFTVWFNLFQQAELKEGEKLLIHGGTSGIGVMGLQLAKALNIKTYTTAGSTEKIEFLKNLGVTKAINYKKQDFAEVLKDEKIDVILDMVGGDYTQKNLSILQPKGRLVHINAMKSKEVTIDLWDVISKNLKLTGSLLKPQPLAVKAKIAKELKESVWPFLNSGEIKPVIDQTFPLDKAGEAHKLMESSSHVGKIVLEINR</sequence>
<dbReference type="InterPro" id="IPR014189">
    <property type="entry name" value="Quinone_OxRdtase_PIG3"/>
</dbReference>
<reference evidence="4 5" key="1">
    <citation type="submission" date="2021-07" db="EMBL/GenBank/DDBJ databases">
        <title>Mesonia aestuariivivens sp. nov., isolated from a tidal flat.</title>
        <authorList>
            <person name="Kim Y.-O."/>
            <person name="Yoon J.-H."/>
        </authorList>
    </citation>
    <scope>NUCLEOTIDE SEQUENCE [LARGE SCALE GENOMIC DNA]</scope>
    <source>
        <strain evidence="4 5">JHPTF-M18</strain>
    </source>
</reference>
<name>A0ABS6VXV0_9FLAO</name>
<keyword evidence="5" id="KW-1185">Reference proteome</keyword>
<dbReference type="PANTHER" id="PTHR48106">
    <property type="entry name" value="QUINONE OXIDOREDUCTASE PIG3-RELATED"/>
    <property type="match status" value="1"/>
</dbReference>
<evidence type="ECO:0000256" key="1">
    <source>
        <dbReference type="ARBA" id="ARBA00022857"/>
    </source>
</evidence>